<keyword evidence="2" id="KW-1133">Transmembrane helix</keyword>
<dbReference type="AlphaFoldDB" id="A0AAW0G639"/>
<accession>A0AAW0G639</accession>
<evidence type="ECO:0000256" key="1">
    <source>
        <dbReference type="SAM" id="MobiDB-lite"/>
    </source>
</evidence>
<dbReference type="Proteomes" id="UP001385951">
    <property type="component" value="Unassembled WGS sequence"/>
</dbReference>
<evidence type="ECO:0000313" key="4">
    <source>
        <dbReference type="Proteomes" id="UP001385951"/>
    </source>
</evidence>
<dbReference type="Gene3D" id="2.60.120.260">
    <property type="entry name" value="Galactose-binding domain-like"/>
    <property type="match status" value="2"/>
</dbReference>
<feature type="transmembrane region" description="Helical" evidence="2">
    <location>
        <begin position="300"/>
        <end position="324"/>
    </location>
</feature>
<proteinExistence type="predicted"/>
<feature type="region of interest" description="Disordered" evidence="1">
    <location>
        <begin position="413"/>
        <end position="432"/>
    </location>
</feature>
<gene>
    <name evidence="3" type="ORF">QCA50_010215</name>
</gene>
<reference evidence="3 4" key="1">
    <citation type="submission" date="2022-09" db="EMBL/GenBank/DDBJ databases">
        <authorList>
            <person name="Palmer J.M."/>
        </authorList>
    </citation>
    <scope>NUCLEOTIDE SEQUENCE [LARGE SCALE GENOMIC DNA]</scope>
    <source>
        <strain evidence="3 4">DSM 7382</strain>
    </source>
</reference>
<keyword evidence="4" id="KW-1185">Reference proteome</keyword>
<evidence type="ECO:0000256" key="2">
    <source>
        <dbReference type="SAM" id="Phobius"/>
    </source>
</evidence>
<keyword evidence="2" id="KW-0472">Membrane</keyword>
<keyword evidence="2" id="KW-0812">Transmembrane</keyword>
<sequence length="432" mass="47897">MSPPPPEPYNFTIQDTSPMWQYMPFADGDMRTGWQWLFPESGVRDRAPRCQQHPKGVSFHTTAAHGANMTLDWLGVGIYLFGSSNSSYRVTVDNNSTTFHGSSNGLLFAQDGMDHQPHTITVTALPKDPTHYFNFDYGILTDVSPEGARKPRLTIHQAKDVTQVGRTPISDWLDTHDHRVSKPFIQTTVAGASASINFTSSVGVSLNGTMNCDHELYTVELADLTNQTTYRQTYNGTSRWFIPDSLLFYRGGLNPLHDYQVTLTNAADSRLSLIYGKTQKVNEVSEKLGPSSSNTPKLTVTLIVVPIIATILVLLIAISLVVYLQRKSKVQEKALVSTTNTSMGTISPYTIPRLIIGSSLLNLNSKTRRLQIENGTNLPNPVIQSAGRNSAQVGPWFDIDRLVELVTQRMARRSPSNSSMRIPSIPPPQYSR</sequence>
<name>A0AAW0G639_9APHY</name>
<dbReference type="EMBL" id="JASBNA010000016">
    <property type="protein sequence ID" value="KAK7686615.1"/>
    <property type="molecule type" value="Genomic_DNA"/>
</dbReference>
<protein>
    <submittedName>
        <fullName evidence="3">Uncharacterized protein</fullName>
    </submittedName>
</protein>
<comment type="caution">
    <text evidence="3">The sequence shown here is derived from an EMBL/GenBank/DDBJ whole genome shotgun (WGS) entry which is preliminary data.</text>
</comment>
<organism evidence="3 4">
    <name type="scientific">Cerrena zonata</name>
    <dbReference type="NCBI Taxonomy" id="2478898"/>
    <lineage>
        <taxon>Eukaryota</taxon>
        <taxon>Fungi</taxon>
        <taxon>Dikarya</taxon>
        <taxon>Basidiomycota</taxon>
        <taxon>Agaricomycotina</taxon>
        <taxon>Agaricomycetes</taxon>
        <taxon>Polyporales</taxon>
        <taxon>Cerrenaceae</taxon>
        <taxon>Cerrena</taxon>
    </lineage>
</organism>
<evidence type="ECO:0000313" key="3">
    <source>
        <dbReference type="EMBL" id="KAK7686615.1"/>
    </source>
</evidence>